<organism evidence="4 5">
    <name type="scientific">Pleurostoma richardsiae</name>
    <dbReference type="NCBI Taxonomy" id="41990"/>
    <lineage>
        <taxon>Eukaryota</taxon>
        <taxon>Fungi</taxon>
        <taxon>Dikarya</taxon>
        <taxon>Ascomycota</taxon>
        <taxon>Pezizomycotina</taxon>
        <taxon>Sordariomycetes</taxon>
        <taxon>Sordariomycetidae</taxon>
        <taxon>Calosphaeriales</taxon>
        <taxon>Pleurostomataceae</taxon>
        <taxon>Pleurostoma</taxon>
    </lineage>
</organism>
<evidence type="ECO:0000256" key="1">
    <source>
        <dbReference type="ARBA" id="ARBA00008858"/>
    </source>
</evidence>
<dbReference type="PANTHER" id="PTHR31571">
    <property type="entry name" value="ALTERED INHERITANCE OF MITOCHONDRIA PROTEIN 6"/>
    <property type="match status" value="1"/>
</dbReference>
<gene>
    <name evidence="4" type="ORF">NKR23_g11894</name>
</gene>
<sequence length="420" mass="48082">MDSYELQPVGVDLMLPVSPILPLLSPEDELAAQHTGHLDRDSQVVIPAILQHAKRKHVKTIYSPCHPRRLQRLVFVFLFMTVCALMHVTLTAVWPSTPVADEFDVAFARFWRNRLSVHDSERYPVDFFGNVMPIPCHSHNDYWRRTPLFAALGSGCVSIEADVWPEKMDLYVAHTRSDVRENATLRHMYIDPLRGILEALNSPTMLSQYASRPLGFFYNDPMQSLTLLVDFKTPDDSIFTLLYDQLQPLRDRGWLTHWNGTDRVIRPITVVASGSVDFDLLTANHSYRDIFYDAPLHALEDESDGQVDSGGTVPDDPIRNFKYNPSNSHLASVKFSKAIGLLWRERLSDEQIKTLRKQIHNARERQLVPRYWGTPRWPRSLRGAIWALLVQEGIGLLNVDDLRAVRKGRWGLWPQGGPET</sequence>
<dbReference type="PANTHER" id="PTHR31571:SF1">
    <property type="entry name" value="ALTERED INHERITANCE OF MITOCHONDRIA PROTEIN 6"/>
    <property type="match status" value="1"/>
</dbReference>
<keyword evidence="3" id="KW-1133">Transmembrane helix</keyword>
<reference evidence="4" key="1">
    <citation type="submission" date="2022-07" db="EMBL/GenBank/DDBJ databases">
        <title>Fungi with potential for degradation of polypropylene.</title>
        <authorList>
            <person name="Gostincar C."/>
        </authorList>
    </citation>
    <scope>NUCLEOTIDE SEQUENCE</scope>
    <source>
        <strain evidence="4">EXF-13308</strain>
    </source>
</reference>
<dbReference type="AlphaFoldDB" id="A0AA38R2T0"/>
<dbReference type="GO" id="GO:0008081">
    <property type="term" value="F:phosphoric diester hydrolase activity"/>
    <property type="evidence" value="ECO:0007669"/>
    <property type="project" value="InterPro"/>
</dbReference>
<keyword evidence="3" id="KW-0472">Membrane</keyword>
<comment type="caution">
    <text evidence="4">The sequence shown here is derived from an EMBL/GenBank/DDBJ whole genome shotgun (WGS) entry which is preliminary data.</text>
</comment>
<evidence type="ECO:0000256" key="3">
    <source>
        <dbReference type="SAM" id="Phobius"/>
    </source>
</evidence>
<keyword evidence="3" id="KW-0812">Transmembrane</keyword>
<dbReference type="Proteomes" id="UP001174694">
    <property type="component" value="Unassembled WGS sequence"/>
</dbReference>
<dbReference type="EMBL" id="JANBVO010000073">
    <property type="protein sequence ID" value="KAJ9131071.1"/>
    <property type="molecule type" value="Genomic_DNA"/>
</dbReference>
<comment type="similarity">
    <text evidence="1">Belongs to the AIM6 family.</text>
</comment>
<evidence type="ECO:0000256" key="2">
    <source>
        <dbReference type="ARBA" id="ARBA00014286"/>
    </source>
</evidence>
<dbReference type="InterPro" id="IPR017946">
    <property type="entry name" value="PLC-like_Pdiesterase_TIM-brl"/>
</dbReference>
<feature type="transmembrane region" description="Helical" evidence="3">
    <location>
        <begin position="73"/>
        <end position="94"/>
    </location>
</feature>
<proteinExistence type="inferred from homology"/>
<accession>A0AA38R2T0</accession>
<evidence type="ECO:0000313" key="5">
    <source>
        <dbReference type="Proteomes" id="UP001174694"/>
    </source>
</evidence>
<evidence type="ECO:0000313" key="4">
    <source>
        <dbReference type="EMBL" id="KAJ9131071.1"/>
    </source>
</evidence>
<protein>
    <recommendedName>
        <fullName evidence="2">Altered inheritance of mitochondria protein 6</fullName>
    </recommendedName>
</protein>
<dbReference type="SUPFAM" id="SSF51695">
    <property type="entry name" value="PLC-like phosphodiesterases"/>
    <property type="match status" value="1"/>
</dbReference>
<name>A0AA38R2T0_9PEZI</name>
<dbReference type="GO" id="GO:0006629">
    <property type="term" value="P:lipid metabolic process"/>
    <property type="evidence" value="ECO:0007669"/>
    <property type="project" value="InterPro"/>
</dbReference>
<keyword evidence="5" id="KW-1185">Reference proteome</keyword>
<dbReference type="InterPro" id="IPR051236">
    <property type="entry name" value="HAT_RTT109-like"/>
</dbReference>